<comment type="caution">
    <text evidence="8">The sequence shown here is derived from an EMBL/GenBank/DDBJ whole genome shotgun (WGS) entry which is preliminary data.</text>
</comment>
<comment type="subcellular location">
    <subcellularLocation>
        <location evidence="1">Cell envelope</location>
    </subcellularLocation>
</comment>
<dbReference type="CDD" id="cd01140">
    <property type="entry name" value="FatB"/>
    <property type="match status" value="1"/>
</dbReference>
<evidence type="ECO:0000256" key="3">
    <source>
        <dbReference type="ARBA" id="ARBA00022448"/>
    </source>
</evidence>
<dbReference type="InterPro" id="IPR033870">
    <property type="entry name" value="FatB"/>
</dbReference>
<accession>A0A9E3ZTP4</accession>
<feature type="compositionally biased region" description="Low complexity" evidence="5">
    <location>
        <begin position="27"/>
        <end position="42"/>
    </location>
</feature>
<evidence type="ECO:0000313" key="9">
    <source>
        <dbReference type="Proteomes" id="UP000813384"/>
    </source>
</evidence>
<evidence type="ECO:0000256" key="1">
    <source>
        <dbReference type="ARBA" id="ARBA00004196"/>
    </source>
</evidence>
<evidence type="ECO:0000259" key="7">
    <source>
        <dbReference type="PROSITE" id="PS50983"/>
    </source>
</evidence>
<evidence type="ECO:0000256" key="2">
    <source>
        <dbReference type="ARBA" id="ARBA00008814"/>
    </source>
</evidence>
<comment type="similarity">
    <text evidence="2">Belongs to the bacterial solute-binding protein 8 family.</text>
</comment>
<keyword evidence="3" id="KW-0813">Transport</keyword>
<dbReference type="PROSITE" id="PS50983">
    <property type="entry name" value="FE_B12_PBP"/>
    <property type="match status" value="1"/>
</dbReference>
<feature type="chain" id="PRO_5039482267" evidence="6">
    <location>
        <begin position="20"/>
        <end position="323"/>
    </location>
</feature>
<evidence type="ECO:0000256" key="6">
    <source>
        <dbReference type="SAM" id="SignalP"/>
    </source>
</evidence>
<dbReference type="PROSITE" id="PS51257">
    <property type="entry name" value="PROKAR_LIPOPROTEIN"/>
    <property type="match status" value="1"/>
</dbReference>
<dbReference type="Pfam" id="PF01497">
    <property type="entry name" value="Peripla_BP_2"/>
    <property type="match status" value="1"/>
</dbReference>
<dbReference type="EMBL" id="JAJJVO010000032">
    <property type="protein sequence ID" value="MCC9273022.1"/>
    <property type="molecule type" value="Genomic_DNA"/>
</dbReference>
<dbReference type="InterPro" id="IPR002491">
    <property type="entry name" value="ABC_transptr_periplasmic_BD"/>
</dbReference>
<dbReference type="Proteomes" id="UP000813384">
    <property type="component" value="Unassembled WGS sequence"/>
</dbReference>
<evidence type="ECO:0000256" key="5">
    <source>
        <dbReference type="SAM" id="MobiDB-lite"/>
    </source>
</evidence>
<feature type="region of interest" description="Disordered" evidence="5">
    <location>
        <begin position="27"/>
        <end position="49"/>
    </location>
</feature>
<name>A0A9E3ZTP4_9ENTE</name>
<feature type="signal peptide" evidence="6">
    <location>
        <begin position="1"/>
        <end position="19"/>
    </location>
</feature>
<proteinExistence type="inferred from homology"/>
<dbReference type="GO" id="GO:1901678">
    <property type="term" value="P:iron coordination entity transport"/>
    <property type="evidence" value="ECO:0007669"/>
    <property type="project" value="UniProtKB-ARBA"/>
</dbReference>
<dbReference type="GO" id="GO:0030288">
    <property type="term" value="C:outer membrane-bounded periplasmic space"/>
    <property type="evidence" value="ECO:0007669"/>
    <property type="project" value="TreeGrafter"/>
</dbReference>
<sequence length="323" mass="35244">MKKIVLKGFLLLTFTALLAACSTNETTTESGQSQESSQESSQAVKTEVEITDSNSSLTVPYQPKKVVVFDFSTLDTLRVLGVSDTVVATPVDSLPDYLDTFDALESAGGIKEPDLEKINQLQPDLIIISGRQQDFQADLEKIAPTMFLNVDTTNTWESIQHNVTTIGEIFGKEKEAQEELANLATMIDETKEKAEASNLKALTLLINEGSLSAYGAGSRFSILHDTFGFAQADENIEASTHGQSVSYEYVLKNNPDLIFVIDRTKAIGGDTSQNSLVENELVQQTTAGENDQVVSLDPQVWYLAGSGIESLKLMIEDVNQAFK</sequence>
<protein>
    <submittedName>
        <fullName evidence="8">Siderophore ABC transporter substrate-binding protein</fullName>
    </submittedName>
</protein>
<organism evidence="8 9">
    <name type="scientific">Enterococcus aquimarinus</name>
    <dbReference type="NCBI Taxonomy" id="328396"/>
    <lineage>
        <taxon>Bacteria</taxon>
        <taxon>Bacillati</taxon>
        <taxon>Bacillota</taxon>
        <taxon>Bacilli</taxon>
        <taxon>Lactobacillales</taxon>
        <taxon>Enterococcaceae</taxon>
        <taxon>Enterococcus</taxon>
    </lineage>
</organism>
<evidence type="ECO:0000256" key="4">
    <source>
        <dbReference type="ARBA" id="ARBA00022729"/>
    </source>
</evidence>
<dbReference type="SUPFAM" id="SSF53807">
    <property type="entry name" value="Helical backbone' metal receptor"/>
    <property type="match status" value="1"/>
</dbReference>
<dbReference type="Gene3D" id="3.40.50.1980">
    <property type="entry name" value="Nitrogenase molybdenum iron protein domain"/>
    <property type="match status" value="2"/>
</dbReference>
<dbReference type="PANTHER" id="PTHR30532:SF28">
    <property type="entry name" value="PETROBACTIN-BINDING PROTEIN YCLQ"/>
    <property type="match status" value="1"/>
</dbReference>
<feature type="domain" description="Fe/B12 periplasmic-binding" evidence="7">
    <location>
        <begin position="65"/>
        <end position="323"/>
    </location>
</feature>
<dbReference type="PANTHER" id="PTHR30532">
    <property type="entry name" value="IRON III DICITRATE-BINDING PERIPLASMIC PROTEIN"/>
    <property type="match status" value="1"/>
</dbReference>
<reference evidence="8" key="1">
    <citation type="journal article" date="2021" name="PeerJ">
        <title>Extensive microbial diversity within the chicken gut microbiome revealed by metagenomics and culture.</title>
        <authorList>
            <person name="Gilroy R."/>
            <person name="Ravi A."/>
            <person name="Getino M."/>
            <person name="Pursley I."/>
            <person name="Horton D.L."/>
            <person name="Alikhan N.F."/>
            <person name="Baker D."/>
            <person name="Gharbi K."/>
            <person name="Hall N."/>
            <person name="Watson M."/>
            <person name="Adriaenssens E.M."/>
            <person name="Foster-Nyarko E."/>
            <person name="Jarju S."/>
            <person name="Secka A."/>
            <person name="Antonio M."/>
            <person name="Oren A."/>
            <person name="Chaudhuri R.R."/>
            <person name="La Ragione R."/>
            <person name="Hildebrand F."/>
            <person name="Pallen M.J."/>
        </authorList>
    </citation>
    <scope>NUCLEOTIDE SEQUENCE</scope>
    <source>
        <strain evidence="8">150</strain>
    </source>
</reference>
<gene>
    <name evidence="8" type="ORF">K8V42_01880</name>
</gene>
<reference evidence="8" key="2">
    <citation type="submission" date="2021-11" db="EMBL/GenBank/DDBJ databases">
        <authorList>
            <person name="Gilroy R."/>
        </authorList>
    </citation>
    <scope>NUCLEOTIDE SEQUENCE</scope>
    <source>
        <strain evidence="8">150</strain>
    </source>
</reference>
<dbReference type="AlphaFoldDB" id="A0A9E3ZTP4"/>
<evidence type="ECO:0000313" key="8">
    <source>
        <dbReference type="EMBL" id="MCC9273022.1"/>
    </source>
</evidence>
<dbReference type="InterPro" id="IPR051313">
    <property type="entry name" value="Bact_iron-sidero_bind"/>
</dbReference>
<keyword evidence="4 6" id="KW-0732">Signal</keyword>